<dbReference type="Proteomes" id="UP001314263">
    <property type="component" value="Unassembled WGS sequence"/>
</dbReference>
<reference evidence="2 3" key="1">
    <citation type="submission" date="2023-10" db="EMBL/GenBank/DDBJ databases">
        <authorList>
            <person name="Maclean D."/>
            <person name="Macfadyen A."/>
        </authorList>
    </citation>
    <scope>NUCLEOTIDE SEQUENCE [LARGE SCALE GENOMIC DNA]</scope>
</reference>
<dbReference type="EMBL" id="CAUYUE010000007">
    <property type="protein sequence ID" value="CAK0782923.1"/>
    <property type="molecule type" value="Genomic_DNA"/>
</dbReference>
<proteinExistence type="predicted"/>
<feature type="compositionally biased region" description="Polar residues" evidence="1">
    <location>
        <begin position="305"/>
        <end position="334"/>
    </location>
</feature>
<evidence type="ECO:0000313" key="3">
    <source>
        <dbReference type="Proteomes" id="UP001314263"/>
    </source>
</evidence>
<feature type="region of interest" description="Disordered" evidence="1">
    <location>
        <begin position="187"/>
        <end position="238"/>
    </location>
</feature>
<keyword evidence="3" id="KW-1185">Reference proteome</keyword>
<dbReference type="AlphaFoldDB" id="A0AAV1IAR4"/>
<name>A0AAV1IAR4_9CHLO</name>
<feature type="compositionally biased region" description="Low complexity" evidence="1">
    <location>
        <begin position="264"/>
        <end position="276"/>
    </location>
</feature>
<protein>
    <submittedName>
        <fullName evidence="2">Uncharacterized protein</fullName>
    </submittedName>
</protein>
<feature type="compositionally biased region" description="Low complexity" evidence="1">
    <location>
        <begin position="541"/>
        <end position="554"/>
    </location>
</feature>
<evidence type="ECO:0000256" key="1">
    <source>
        <dbReference type="SAM" id="MobiDB-lite"/>
    </source>
</evidence>
<sequence>MQALFPVLRKAAAALSAQLALTFFVPLCLTGLAIVSRLHESAAQWLHQAVPAYNTLLEHTSSLPYQLAVPGLDLPQMLKCEWSRGISTIVRIPFPEGDSFEQRLADATRRSKYQHLQPRSKAALTQLFGDEFDLGERVERAPEALQEPGVEMDSTAEEPQDINAEALTSALDIGNMVFEDRGMDKAAMQHDGPSYESLPSGLGAASFGPSDQVFEDLPSFPTASEQPEQASPDPVFITPSPLAFEALMDPSAGLATAAGERNSESSPSRSSASAEPDGAAFGDVSYMAGPSLAASAEMPGRSEQGEQSTLQLSGLSEEQTAPETSHHTAASQQPPVCEGTPLGEAAQSRGEASAEHPAYTLAAFSLGYDQARAECTAAVATGQQPGLGSIASVPPGPSMSEAADQASPLTSAAISLKHDLAETELMAEHEDIQGTMPVLAMDAGLAPDPELLAAEANFQPTDIIDSATAAQVLPQQASDLAVQLLDSTTLPGAAAVPGPELADNRESPIAQQRSDAPGKQPASPPATLLGMSKAQAKRARQAAARARAAQVAQQSGHKRGWQEWLGKESGS</sequence>
<feature type="region of interest" description="Disordered" evidence="1">
    <location>
        <begin position="255"/>
        <end position="354"/>
    </location>
</feature>
<organism evidence="2 3">
    <name type="scientific">Coccomyxa viridis</name>
    <dbReference type="NCBI Taxonomy" id="1274662"/>
    <lineage>
        <taxon>Eukaryota</taxon>
        <taxon>Viridiplantae</taxon>
        <taxon>Chlorophyta</taxon>
        <taxon>core chlorophytes</taxon>
        <taxon>Trebouxiophyceae</taxon>
        <taxon>Trebouxiophyceae incertae sedis</taxon>
        <taxon>Coccomyxaceae</taxon>
        <taxon>Coccomyxa</taxon>
    </lineage>
</organism>
<accession>A0AAV1IAR4</accession>
<comment type="caution">
    <text evidence="2">The sequence shown here is derived from an EMBL/GenBank/DDBJ whole genome shotgun (WGS) entry which is preliminary data.</text>
</comment>
<gene>
    <name evidence="2" type="ORF">CVIRNUC_006118</name>
</gene>
<feature type="region of interest" description="Disordered" evidence="1">
    <location>
        <begin position="493"/>
        <end position="571"/>
    </location>
</feature>
<evidence type="ECO:0000313" key="2">
    <source>
        <dbReference type="EMBL" id="CAK0782923.1"/>
    </source>
</evidence>